<protein>
    <recommendedName>
        <fullName evidence="4">STF2-like protein</fullName>
    </recommendedName>
</protein>
<feature type="region of interest" description="Disordered" evidence="1">
    <location>
        <begin position="41"/>
        <end position="84"/>
    </location>
</feature>
<feature type="compositionally biased region" description="Low complexity" evidence="1">
    <location>
        <begin position="119"/>
        <end position="130"/>
    </location>
</feature>
<accession>A0A6J3M0D5</accession>
<reference evidence="3" key="3">
    <citation type="submission" date="2025-08" db="UniProtKB">
        <authorList>
            <consortium name="RefSeq"/>
        </authorList>
    </citation>
    <scope>IDENTIFICATION</scope>
    <source>
        <strain evidence="3">CBS 342.82</strain>
    </source>
</reference>
<sequence>MTRTRKVTDRDHVGLANGTAAPEEHLPRFFGKANYTETAQIVSKKQGGGKGNWGTPGVSELEDYAYNPTKPRRRTNSFSAAAGHSPLKTKFEAIDPQEAVFYDEEIHGPNAEDLRLEKMSTASSTGTMMSVEEEDDEAGRWADAAFGKQVGGDKN</sequence>
<keyword evidence="2" id="KW-1185">Reference proteome</keyword>
<dbReference type="RefSeq" id="XP_033457388.1">
    <property type="nucleotide sequence ID" value="XM_033605527.1"/>
</dbReference>
<feature type="region of interest" description="Disordered" evidence="1">
    <location>
        <begin position="1"/>
        <end position="21"/>
    </location>
</feature>
<dbReference type="Proteomes" id="UP000504637">
    <property type="component" value="Unplaced"/>
</dbReference>
<evidence type="ECO:0000313" key="2">
    <source>
        <dbReference type="Proteomes" id="UP000504637"/>
    </source>
</evidence>
<proteinExistence type="predicted"/>
<feature type="region of interest" description="Disordered" evidence="1">
    <location>
        <begin position="118"/>
        <end position="155"/>
    </location>
</feature>
<dbReference type="GeneID" id="54363327"/>
<reference evidence="3" key="2">
    <citation type="submission" date="2020-04" db="EMBL/GenBank/DDBJ databases">
        <authorList>
            <consortium name="NCBI Genome Project"/>
        </authorList>
    </citation>
    <scope>NUCLEOTIDE SEQUENCE</scope>
    <source>
        <strain evidence="3">CBS 342.82</strain>
    </source>
</reference>
<evidence type="ECO:0000313" key="3">
    <source>
        <dbReference type="RefSeq" id="XP_033457388.1"/>
    </source>
</evidence>
<dbReference type="AlphaFoldDB" id="A0A6J3M0D5"/>
<organism evidence="3">
    <name type="scientific">Dissoconium aciculare CBS 342.82</name>
    <dbReference type="NCBI Taxonomy" id="1314786"/>
    <lineage>
        <taxon>Eukaryota</taxon>
        <taxon>Fungi</taxon>
        <taxon>Dikarya</taxon>
        <taxon>Ascomycota</taxon>
        <taxon>Pezizomycotina</taxon>
        <taxon>Dothideomycetes</taxon>
        <taxon>Dothideomycetidae</taxon>
        <taxon>Mycosphaerellales</taxon>
        <taxon>Dissoconiaceae</taxon>
        <taxon>Dissoconium</taxon>
    </lineage>
</organism>
<evidence type="ECO:0000256" key="1">
    <source>
        <dbReference type="SAM" id="MobiDB-lite"/>
    </source>
</evidence>
<evidence type="ECO:0008006" key="4">
    <source>
        <dbReference type="Google" id="ProtNLM"/>
    </source>
</evidence>
<dbReference type="OrthoDB" id="2122308at2759"/>
<name>A0A6J3M0D5_9PEZI</name>
<gene>
    <name evidence="3" type="ORF">K489DRAFT_383152</name>
</gene>
<reference evidence="3" key="1">
    <citation type="submission" date="2020-01" db="EMBL/GenBank/DDBJ databases">
        <authorList>
            <consortium name="DOE Joint Genome Institute"/>
            <person name="Haridas S."/>
            <person name="Albert R."/>
            <person name="Binder M."/>
            <person name="Bloem J."/>
            <person name="Labutti K."/>
            <person name="Salamov A."/>
            <person name="Andreopoulos B."/>
            <person name="Baker S.E."/>
            <person name="Barry K."/>
            <person name="Bills G."/>
            <person name="Bluhm B.H."/>
            <person name="Cannon C."/>
            <person name="Castanera R."/>
            <person name="Culley D.E."/>
            <person name="Daum C."/>
            <person name="Ezra D."/>
            <person name="Gonzalez J.B."/>
            <person name="Henrissat B."/>
            <person name="Kuo A."/>
            <person name="Liang C."/>
            <person name="Lipzen A."/>
            <person name="Lutzoni F."/>
            <person name="Magnuson J."/>
            <person name="Mondo S."/>
            <person name="Nolan M."/>
            <person name="Ohm R."/>
            <person name="Pangilinan J."/>
            <person name="Park H.-J."/>
            <person name="Ramirez L."/>
            <person name="Alfaro M."/>
            <person name="Sun H."/>
            <person name="Tritt A."/>
            <person name="Yoshinaga Y."/>
            <person name="Zwiers L.-H."/>
            <person name="Turgeon B.G."/>
            <person name="Goodwin S.B."/>
            <person name="Spatafora J.W."/>
            <person name="Crous P.W."/>
            <person name="Grigoriev I.V."/>
        </authorList>
    </citation>
    <scope>NUCLEOTIDE SEQUENCE</scope>
    <source>
        <strain evidence="3">CBS 342.82</strain>
    </source>
</reference>
<feature type="compositionally biased region" description="Basic and acidic residues" evidence="1">
    <location>
        <begin position="1"/>
        <end position="13"/>
    </location>
</feature>